<protein>
    <submittedName>
        <fullName evidence="2">Homeobox domain-containing protein</fullName>
    </submittedName>
</protein>
<dbReference type="Proteomes" id="UP000887579">
    <property type="component" value="Unplaced"/>
</dbReference>
<accession>A0AC34GYE1</accession>
<organism evidence="1 2">
    <name type="scientific">Panagrolaimus sp. ES5</name>
    <dbReference type="NCBI Taxonomy" id="591445"/>
    <lineage>
        <taxon>Eukaryota</taxon>
        <taxon>Metazoa</taxon>
        <taxon>Ecdysozoa</taxon>
        <taxon>Nematoda</taxon>
        <taxon>Chromadorea</taxon>
        <taxon>Rhabditida</taxon>
        <taxon>Tylenchina</taxon>
        <taxon>Panagrolaimomorpha</taxon>
        <taxon>Panagrolaimoidea</taxon>
        <taxon>Panagrolaimidae</taxon>
        <taxon>Panagrolaimus</taxon>
    </lineage>
</organism>
<name>A0AC34GYE1_9BILA</name>
<evidence type="ECO:0000313" key="2">
    <source>
        <dbReference type="WBParaSite" id="ES5_v2.g9940.t1"/>
    </source>
</evidence>
<evidence type="ECO:0000313" key="1">
    <source>
        <dbReference type="Proteomes" id="UP000887579"/>
    </source>
</evidence>
<reference evidence="2" key="1">
    <citation type="submission" date="2022-11" db="UniProtKB">
        <authorList>
            <consortium name="WormBaseParasite"/>
        </authorList>
    </citation>
    <scope>IDENTIFICATION</scope>
</reference>
<proteinExistence type="predicted"/>
<dbReference type="WBParaSite" id="ES5_v2.g9940.t1">
    <property type="protein sequence ID" value="ES5_v2.g9940.t1"/>
    <property type="gene ID" value="ES5_v2.g9940"/>
</dbReference>
<sequence>MINLQVLTGLLAAMQQQQQQKQLRMPHQQQPPQQQTPTPQQLAFNPFMAQMIPNLRFPFNPMMPPPTMSAPALTSSINDSNGRKMTPKVNKETAAPLQEWFDLHLDNPYPTEEDMRALKNITGFTDTQLGDWFRNKRRNYKKTHQGNVPWQIPTTTVRKRRASSISINQHDDSNSSPDSVSTAHSSPPLQPPRMPSTPTTSNPGMPSPSEYSSLLAALLTPQIPQNQRSSPQTSPEASSESSSSNNDDEHIDVETVEKESKSCVEVKQEPSENIKQEPSASSPPEKRIKLWSIGDLVQ</sequence>